<evidence type="ECO:0000256" key="1">
    <source>
        <dbReference type="SAM" id="Phobius"/>
    </source>
</evidence>
<dbReference type="RefSeq" id="WP_068555363.1">
    <property type="nucleotide sequence ID" value="NZ_LOEE01000027.1"/>
</dbReference>
<dbReference type="AlphaFoldDB" id="A0A140L7D6"/>
<dbReference type="EMBL" id="LOEE01000027">
    <property type="protein sequence ID" value="KXG76461.1"/>
    <property type="molecule type" value="Genomic_DNA"/>
</dbReference>
<accession>A0A140L7D6</accession>
<protein>
    <submittedName>
        <fullName evidence="2">Uncharacterized protein</fullName>
    </submittedName>
</protein>
<name>A0A140L7D6_9FIRM</name>
<proteinExistence type="predicted"/>
<feature type="transmembrane region" description="Helical" evidence="1">
    <location>
        <begin position="12"/>
        <end position="31"/>
    </location>
</feature>
<sequence>MHYSLSKCKKSILIITVSLCVVTIILFILNMNNVDKIVIRSAVRIELINDIGEISGEIYTSEEKTVLCTFGVASQSNQDIVYDVILLSNFKQKEFSINNSDFKEVHKIIIPKSQNVITTKMLVSFNIDNTKINDCFLILTPKQNKNIRLSVSEYHIIKRFSVVNLNAEADIQNYGGKKSIISDITVGDKIMAVLEHEDTKQLSESDIRKIYKGVTFDKSFRKPLNIPIFYRVKERLKESVQIDRNTHINALIFAIENNKIVSIFNGNAYEEFCISINKSNIISTQIDFQEDAKEITFYIVNYPFTKQSDFDDYNNVMLWDNVFYTEKIAIKNK</sequence>
<keyword evidence="3" id="KW-1185">Reference proteome</keyword>
<dbReference type="Proteomes" id="UP000070456">
    <property type="component" value="Unassembled WGS sequence"/>
</dbReference>
<reference evidence="2 3" key="1">
    <citation type="submission" date="2015-12" db="EMBL/GenBank/DDBJ databases">
        <title>Draft genome sequence of the thermoanaerobe Thermotalea metallivorans, an isolate from the runoff channel of the Great Artesian Basin, Australia.</title>
        <authorList>
            <person name="Patel B.K."/>
        </authorList>
    </citation>
    <scope>NUCLEOTIDE SEQUENCE [LARGE SCALE GENOMIC DNA]</scope>
    <source>
        <strain evidence="2 3">B2-1</strain>
    </source>
</reference>
<evidence type="ECO:0000313" key="2">
    <source>
        <dbReference type="EMBL" id="KXG76461.1"/>
    </source>
</evidence>
<keyword evidence="1" id="KW-1133">Transmembrane helix</keyword>
<gene>
    <name evidence="2" type="ORF">AN619_09920</name>
</gene>
<keyword evidence="1" id="KW-0812">Transmembrane</keyword>
<organism evidence="2 3">
    <name type="scientific">Thermotalea metallivorans</name>
    <dbReference type="NCBI Taxonomy" id="520762"/>
    <lineage>
        <taxon>Bacteria</taxon>
        <taxon>Bacillati</taxon>
        <taxon>Bacillota</taxon>
        <taxon>Clostridia</taxon>
        <taxon>Peptostreptococcales</taxon>
        <taxon>Thermotaleaceae</taxon>
        <taxon>Thermotalea</taxon>
    </lineage>
</organism>
<evidence type="ECO:0000313" key="3">
    <source>
        <dbReference type="Proteomes" id="UP000070456"/>
    </source>
</evidence>
<keyword evidence="1" id="KW-0472">Membrane</keyword>
<comment type="caution">
    <text evidence="2">The sequence shown here is derived from an EMBL/GenBank/DDBJ whole genome shotgun (WGS) entry which is preliminary data.</text>
</comment>